<evidence type="ECO:0000313" key="2">
    <source>
        <dbReference type="WBParaSite" id="MBELARI_LOCUS14731"/>
    </source>
</evidence>
<name>A0AAF3EL13_9BILA</name>
<dbReference type="Proteomes" id="UP000887575">
    <property type="component" value="Unassembled WGS sequence"/>
</dbReference>
<sequence>MDCPEPSLIARPSSLNSCQSRSIVRMVAHRELGLRSSLRQRVVCRYELNSFPVTIQGRGQKSSQRAIKEMFPSGGILGVSHNEKWLVGFNIIRRQNSGDIYMMKLFPGRCYLEEMLRVEDFPEHGLIFMYFPHTGLHTATLIFDYDQWKSRKPVGPSSVEMSVHFFYPSHHIHFTSHSVVTCIRRLSNKKALTKAHFRVHNYGGILNCGQTLINFNFTQRLTSLTKTSYGTRTIWAVSLANKNDDDSGSSLTLDLGERVSVCPTQTYEIFNKVNYQLTEVASDENDTLPDVIPRIPNRPPLLISRQCVDIEKVLNACMNWAFKRETSAYQGFVDYETEIAQIEDTSAFLLLHCVGEFQMKKDGSFMNKFFVVRLELVWDLFDGGIRRISQPTVLRELTPQQAYDSSTWYPLGTFPVEPCNELMSISSAPMLTGKNEELLLAPNGSIAFICDKCDSQNFSA</sequence>
<organism evidence="1 2">
    <name type="scientific">Mesorhabditis belari</name>
    <dbReference type="NCBI Taxonomy" id="2138241"/>
    <lineage>
        <taxon>Eukaryota</taxon>
        <taxon>Metazoa</taxon>
        <taxon>Ecdysozoa</taxon>
        <taxon>Nematoda</taxon>
        <taxon>Chromadorea</taxon>
        <taxon>Rhabditida</taxon>
        <taxon>Rhabditina</taxon>
        <taxon>Rhabditomorpha</taxon>
        <taxon>Rhabditoidea</taxon>
        <taxon>Rhabditidae</taxon>
        <taxon>Mesorhabditinae</taxon>
        <taxon>Mesorhabditis</taxon>
    </lineage>
</organism>
<keyword evidence="1" id="KW-1185">Reference proteome</keyword>
<reference evidence="2" key="1">
    <citation type="submission" date="2024-02" db="UniProtKB">
        <authorList>
            <consortium name="WormBaseParasite"/>
        </authorList>
    </citation>
    <scope>IDENTIFICATION</scope>
</reference>
<dbReference type="AlphaFoldDB" id="A0AAF3EL13"/>
<evidence type="ECO:0000313" key="1">
    <source>
        <dbReference type="Proteomes" id="UP000887575"/>
    </source>
</evidence>
<proteinExistence type="predicted"/>
<dbReference type="WBParaSite" id="MBELARI_LOCUS14731">
    <property type="protein sequence ID" value="MBELARI_LOCUS14731"/>
    <property type="gene ID" value="MBELARI_LOCUS14731"/>
</dbReference>
<protein>
    <submittedName>
        <fullName evidence="2">Uncharacterized protein</fullName>
    </submittedName>
</protein>
<accession>A0AAF3EL13</accession>